<name>A0A9P7YHV0_9HELO</name>
<comment type="caution">
    <text evidence="8">The sequence shown here is derived from an EMBL/GenBank/DDBJ whole genome shotgun (WGS) entry which is preliminary data.</text>
</comment>
<dbReference type="Gene3D" id="2.70.98.10">
    <property type="match status" value="1"/>
</dbReference>
<dbReference type="EMBL" id="MU251475">
    <property type="protein sequence ID" value="KAG9234094.1"/>
    <property type="molecule type" value="Genomic_DNA"/>
</dbReference>
<dbReference type="GO" id="GO:0009341">
    <property type="term" value="C:beta-galactosidase complex"/>
    <property type="evidence" value="ECO:0007669"/>
    <property type="project" value="InterPro"/>
</dbReference>
<dbReference type="Pfam" id="PF16353">
    <property type="entry name" value="LacZ_4"/>
    <property type="match status" value="1"/>
</dbReference>
<dbReference type="InterPro" id="IPR006101">
    <property type="entry name" value="Glyco_hydro_2"/>
</dbReference>
<evidence type="ECO:0000256" key="1">
    <source>
        <dbReference type="ARBA" id="ARBA00001412"/>
    </source>
</evidence>
<dbReference type="PANTHER" id="PTHR46323">
    <property type="entry name" value="BETA-GALACTOSIDASE"/>
    <property type="match status" value="1"/>
</dbReference>
<accession>A0A9P7YHV0</accession>
<dbReference type="GO" id="GO:0004565">
    <property type="term" value="F:beta-galactosidase activity"/>
    <property type="evidence" value="ECO:0007669"/>
    <property type="project" value="UniProtKB-EC"/>
</dbReference>
<dbReference type="GO" id="GO:0030246">
    <property type="term" value="F:carbohydrate binding"/>
    <property type="evidence" value="ECO:0007669"/>
    <property type="project" value="InterPro"/>
</dbReference>
<dbReference type="Gene3D" id="2.60.40.10">
    <property type="entry name" value="Immunoglobulins"/>
    <property type="match status" value="2"/>
</dbReference>
<keyword evidence="5" id="KW-0326">Glycosidase</keyword>
<comment type="catalytic activity">
    <reaction evidence="1">
        <text>Hydrolysis of terminal non-reducing beta-D-galactose residues in beta-D-galactosides.</text>
        <dbReference type="EC" id="3.2.1.23"/>
    </reaction>
</comment>
<dbReference type="InterPro" id="IPR013783">
    <property type="entry name" value="Ig-like_fold"/>
</dbReference>
<evidence type="ECO:0000259" key="7">
    <source>
        <dbReference type="SMART" id="SM01038"/>
    </source>
</evidence>
<dbReference type="SUPFAM" id="SSF51445">
    <property type="entry name" value="(Trans)glycosidases"/>
    <property type="match status" value="1"/>
</dbReference>
<dbReference type="Proteomes" id="UP000824998">
    <property type="component" value="Unassembled WGS sequence"/>
</dbReference>
<dbReference type="InterPro" id="IPR014718">
    <property type="entry name" value="GH-type_carb-bd"/>
</dbReference>
<dbReference type="InterPro" id="IPR008979">
    <property type="entry name" value="Galactose-bd-like_sf"/>
</dbReference>
<dbReference type="InterPro" id="IPR050347">
    <property type="entry name" value="Bact_Beta-galactosidase"/>
</dbReference>
<dbReference type="SUPFAM" id="SSF74650">
    <property type="entry name" value="Galactose mutarotase-like"/>
    <property type="match status" value="1"/>
</dbReference>
<evidence type="ECO:0000256" key="5">
    <source>
        <dbReference type="ARBA" id="ARBA00023295"/>
    </source>
</evidence>
<dbReference type="Gene3D" id="3.20.20.80">
    <property type="entry name" value="Glycosidases"/>
    <property type="match status" value="1"/>
</dbReference>
<dbReference type="PRINTS" id="PR00132">
    <property type="entry name" value="GLHYDRLASE2"/>
</dbReference>
<evidence type="ECO:0000313" key="8">
    <source>
        <dbReference type="EMBL" id="KAG9234094.1"/>
    </source>
</evidence>
<dbReference type="AlphaFoldDB" id="A0A9P7YHV0"/>
<dbReference type="PROSITE" id="PS00608">
    <property type="entry name" value="GLYCOSYL_HYDROL_F2_2"/>
    <property type="match status" value="1"/>
</dbReference>
<proteinExistence type="inferred from homology"/>
<dbReference type="Pfam" id="PF02929">
    <property type="entry name" value="Bgal_small_N"/>
    <property type="match status" value="1"/>
</dbReference>
<dbReference type="GO" id="GO:0005990">
    <property type="term" value="P:lactose catabolic process"/>
    <property type="evidence" value="ECO:0007669"/>
    <property type="project" value="TreeGrafter"/>
</dbReference>
<dbReference type="InterPro" id="IPR006103">
    <property type="entry name" value="Glyco_hydro_2_cat"/>
</dbReference>
<dbReference type="InterPro" id="IPR023232">
    <property type="entry name" value="Glyco_hydro_2_AS"/>
</dbReference>
<dbReference type="SUPFAM" id="SSF49303">
    <property type="entry name" value="beta-Galactosidase/glucuronidase domain"/>
    <property type="match status" value="2"/>
</dbReference>
<dbReference type="OrthoDB" id="408320at2759"/>
<dbReference type="EC" id="3.2.1.23" evidence="3"/>
<sequence length="1028" mass="117179">MSSYPEQTPDWCNLKVIHRDVLPPRASFFNYKSVSRALSYDSNKTETFYLNGTWKFQHANSPFEAPKGFASPDYDVSRWKDIQVPSMWQLEGYGKPEYSNVVYPFPVDPPFIVPYDGNQTGSYSRRFTVPKNFSSKQIRIRFEGVDSSFHLWVNGTEVGYSQGARNPTEFDITKLVKEGEQNTISVRVYQYCDGSYIEDQDQWWLSGIFRDVYLMAFPEKQIQDFQVQTELDDSFVNATLTTEVTVQGDGDVELLLYDSSKTDLVIQKWLPAKGGEKVKFSIPFEKPKLWTAESPNLYHLVLKFGDQCLSQQIGFRRVEIKEGIILINGQRVVFRGVNRHEHHPTKGRAVPYEFLRQDLLLMKTHNINAIRTSHQPNDPRLYDLADELGFWVMDEADLECHGFDTIHERSLPEAEQQKRFEEKKLITYGRAGKWLSDNPEWEESYVDRARQLVSRDKNHPSIVLWSLGNEAFYGRNFQAMYDWIKSHDSTRPVHYEGDFDAQTVDMFSMMYPSLDIMINFAEKFDGKKPLVLCEYIHAMGNGPGNIKEYIDLFYKYPCLQGGWAWEWANHGLLTKNSEGEDYYAYGGDFGEYPHDYNFVMDGLVDSQHQAGPGLIEYKKAIEPVQLVEGSLEKVRIINRYDFNNLEHLTCSSKVIGDTFTAAGTEINVPSVLPGQTADLTIPLIDLKGAPEEIFLELSFSLKADTLWAKARHEIAWFQVPVSKPKTKTAEATKKNVSSAVALEKVSPTILEIKTSNSKWQFDLVKGNLISWHKGSEQVLHTGPQLAITRALIDNDKSVGWEWKSKELPYAKPFTRSATWATDASNGTATITCIQRTAPPVLEWSIDTTTTYTFSDSLLINVKGIPQGLNLPRTLPRIGLTLSLSSAFEQAKWFGRGPGESYKDKKLSQKFSNYSSPIDKLSYMYEFPQESGNHTETRWVRFETDGGRSSVTAKFLDKPDGFDFSASHFDVVDVEKAAHPYELKKLKRSEVVVKLDADHHGLGSDSCGPATLPQYTLKPEPFEFTVSLE</sequence>
<organism evidence="8 9">
    <name type="scientific">Amylocarpus encephaloides</name>
    <dbReference type="NCBI Taxonomy" id="45428"/>
    <lineage>
        <taxon>Eukaryota</taxon>
        <taxon>Fungi</taxon>
        <taxon>Dikarya</taxon>
        <taxon>Ascomycota</taxon>
        <taxon>Pezizomycotina</taxon>
        <taxon>Leotiomycetes</taxon>
        <taxon>Helotiales</taxon>
        <taxon>Helotiales incertae sedis</taxon>
        <taxon>Amylocarpus</taxon>
    </lineage>
</organism>
<dbReference type="Pfam" id="PF02837">
    <property type="entry name" value="Glyco_hydro_2_N"/>
    <property type="match status" value="1"/>
</dbReference>
<gene>
    <name evidence="8" type="ORF">BJ875DRAFT_401744</name>
</gene>
<dbReference type="Pfam" id="PF02836">
    <property type="entry name" value="Glyco_hydro_2_C"/>
    <property type="match status" value="1"/>
</dbReference>
<protein>
    <recommendedName>
        <fullName evidence="3">beta-galactosidase</fullName>
        <ecNumber evidence="3">3.2.1.23</ecNumber>
    </recommendedName>
    <alternativeName>
        <fullName evidence="6">Lactase</fullName>
    </alternativeName>
</protein>
<keyword evidence="4 8" id="KW-0378">Hydrolase</keyword>
<evidence type="ECO:0000256" key="6">
    <source>
        <dbReference type="ARBA" id="ARBA00032230"/>
    </source>
</evidence>
<dbReference type="InterPro" id="IPR036156">
    <property type="entry name" value="Beta-gal/glucu_dom_sf"/>
</dbReference>
<evidence type="ECO:0000313" key="9">
    <source>
        <dbReference type="Proteomes" id="UP000824998"/>
    </source>
</evidence>
<reference evidence="8" key="1">
    <citation type="journal article" date="2021" name="IMA Fungus">
        <title>Genomic characterization of three marine fungi, including Emericellopsis atlantica sp. nov. with signatures of a generalist lifestyle and marine biomass degradation.</title>
        <authorList>
            <person name="Hagestad O.C."/>
            <person name="Hou L."/>
            <person name="Andersen J.H."/>
            <person name="Hansen E.H."/>
            <person name="Altermark B."/>
            <person name="Li C."/>
            <person name="Kuhnert E."/>
            <person name="Cox R.J."/>
            <person name="Crous P.W."/>
            <person name="Spatafora J.W."/>
            <person name="Lail K."/>
            <person name="Amirebrahimi M."/>
            <person name="Lipzen A."/>
            <person name="Pangilinan J."/>
            <person name="Andreopoulos W."/>
            <person name="Hayes R.D."/>
            <person name="Ng V."/>
            <person name="Grigoriev I.V."/>
            <person name="Jackson S.A."/>
            <person name="Sutton T.D.S."/>
            <person name="Dobson A.D.W."/>
            <person name="Rama T."/>
        </authorList>
    </citation>
    <scope>NUCLEOTIDE SEQUENCE</scope>
    <source>
        <strain evidence="8">TRa018bII</strain>
    </source>
</reference>
<comment type="similarity">
    <text evidence="2">Belongs to the glycosyl hydrolase 2 family.</text>
</comment>
<dbReference type="PANTHER" id="PTHR46323:SF2">
    <property type="entry name" value="BETA-GALACTOSIDASE"/>
    <property type="match status" value="1"/>
</dbReference>
<evidence type="ECO:0000256" key="4">
    <source>
        <dbReference type="ARBA" id="ARBA00022801"/>
    </source>
</evidence>
<dbReference type="Gene3D" id="2.60.120.260">
    <property type="entry name" value="Galactose-binding domain-like"/>
    <property type="match status" value="1"/>
</dbReference>
<dbReference type="FunFam" id="3.20.20.80:FF:000018">
    <property type="entry name" value="Beta-galactosidase"/>
    <property type="match status" value="1"/>
</dbReference>
<dbReference type="InterPro" id="IPR006102">
    <property type="entry name" value="Ig-like_GH2"/>
</dbReference>
<evidence type="ECO:0000256" key="3">
    <source>
        <dbReference type="ARBA" id="ARBA00012756"/>
    </source>
</evidence>
<evidence type="ECO:0000256" key="2">
    <source>
        <dbReference type="ARBA" id="ARBA00007401"/>
    </source>
</evidence>
<dbReference type="SMART" id="SM01038">
    <property type="entry name" value="Bgal_small_N"/>
    <property type="match status" value="1"/>
</dbReference>
<dbReference type="InterPro" id="IPR017853">
    <property type="entry name" value="GH"/>
</dbReference>
<dbReference type="InterPro" id="IPR011013">
    <property type="entry name" value="Gal_mutarotase_sf_dom"/>
</dbReference>
<keyword evidence="9" id="KW-1185">Reference proteome</keyword>
<dbReference type="InterPro" id="IPR006104">
    <property type="entry name" value="Glyco_hydro_2_N"/>
</dbReference>
<dbReference type="SUPFAM" id="SSF49785">
    <property type="entry name" value="Galactose-binding domain-like"/>
    <property type="match status" value="1"/>
</dbReference>
<dbReference type="Pfam" id="PF00703">
    <property type="entry name" value="Glyco_hydro_2"/>
    <property type="match status" value="1"/>
</dbReference>
<dbReference type="InterPro" id="IPR032312">
    <property type="entry name" value="LacZ_4"/>
</dbReference>
<feature type="domain" description="Beta galactosidase small chain/" evidence="7">
    <location>
        <begin position="751"/>
        <end position="1028"/>
    </location>
</feature>
<dbReference type="InterPro" id="IPR004199">
    <property type="entry name" value="B-gal_small/dom_5"/>
</dbReference>